<accession>T1B3Q0</accession>
<dbReference type="SUPFAM" id="SSF52540">
    <property type="entry name" value="P-loop containing nucleoside triphosphate hydrolases"/>
    <property type="match status" value="1"/>
</dbReference>
<reference evidence="4" key="2">
    <citation type="journal article" date="2014" name="ISME J.">
        <title>Microbial stratification in low pH oxic and suboxic macroscopic growths along an acid mine drainage.</title>
        <authorList>
            <person name="Mendez-Garcia C."/>
            <person name="Mesa V."/>
            <person name="Sprenger R.R."/>
            <person name="Richter M."/>
            <person name="Diez M.S."/>
            <person name="Solano J."/>
            <person name="Bargiela R."/>
            <person name="Golyshina O.V."/>
            <person name="Manteca A."/>
            <person name="Ramos J.L."/>
            <person name="Gallego J.R."/>
            <person name="Llorente I."/>
            <person name="Martins Dos Santos V.A."/>
            <person name="Jensen O.N."/>
            <person name="Pelaez A.I."/>
            <person name="Sanchez J."/>
            <person name="Ferrer M."/>
        </authorList>
    </citation>
    <scope>NUCLEOTIDE SEQUENCE</scope>
</reference>
<evidence type="ECO:0000313" key="4">
    <source>
        <dbReference type="EMBL" id="EQD63188.1"/>
    </source>
</evidence>
<organism evidence="4">
    <name type="scientific">mine drainage metagenome</name>
    <dbReference type="NCBI Taxonomy" id="410659"/>
    <lineage>
        <taxon>unclassified sequences</taxon>
        <taxon>metagenomes</taxon>
        <taxon>ecological metagenomes</taxon>
    </lineage>
</organism>
<proteinExistence type="predicted"/>
<reference evidence="4" key="1">
    <citation type="submission" date="2013-08" db="EMBL/GenBank/DDBJ databases">
        <authorList>
            <person name="Mendez C."/>
            <person name="Richter M."/>
            <person name="Ferrer M."/>
            <person name="Sanchez J."/>
        </authorList>
    </citation>
    <scope>NUCLEOTIDE SEQUENCE</scope>
</reference>
<gene>
    <name evidence="4" type="ORF">B2A_02480</name>
</gene>
<dbReference type="PROSITE" id="PS00674">
    <property type="entry name" value="AAA"/>
    <property type="match status" value="1"/>
</dbReference>
<dbReference type="Gene3D" id="1.10.8.60">
    <property type="match status" value="1"/>
</dbReference>
<name>T1B3Q0_9ZZZZ</name>
<keyword evidence="2" id="KW-0067">ATP-binding</keyword>
<evidence type="ECO:0000256" key="2">
    <source>
        <dbReference type="ARBA" id="ARBA00022840"/>
    </source>
</evidence>
<dbReference type="EMBL" id="AUZZ01001690">
    <property type="protein sequence ID" value="EQD63188.1"/>
    <property type="molecule type" value="Genomic_DNA"/>
</dbReference>
<evidence type="ECO:0000259" key="3">
    <source>
        <dbReference type="Pfam" id="PF00004"/>
    </source>
</evidence>
<dbReference type="AlphaFoldDB" id="T1B3Q0"/>
<dbReference type="InterPro" id="IPR003959">
    <property type="entry name" value="ATPase_AAA_core"/>
</dbReference>
<dbReference type="PANTHER" id="PTHR23077">
    <property type="entry name" value="AAA-FAMILY ATPASE"/>
    <property type="match status" value="1"/>
</dbReference>
<dbReference type="InterPro" id="IPR003960">
    <property type="entry name" value="ATPase_AAA_CS"/>
</dbReference>
<feature type="domain" description="ATPase AAA-type core" evidence="3">
    <location>
        <begin position="2"/>
        <end position="51"/>
    </location>
</feature>
<evidence type="ECO:0000256" key="1">
    <source>
        <dbReference type="ARBA" id="ARBA00022741"/>
    </source>
</evidence>
<sequence length="64" mass="7102">MTERIVNQLLTSVDGLESMERVVVLAATNRPDILDGALLRTGRFDRLIYVPPPDVKARVAVLKV</sequence>
<dbReference type="InterPro" id="IPR050168">
    <property type="entry name" value="AAA_ATPase_domain"/>
</dbReference>
<dbReference type="Gene3D" id="3.40.50.300">
    <property type="entry name" value="P-loop containing nucleotide triphosphate hydrolases"/>
    <property type="match status" value="1"/>
</dbReference>
<protein>
    <submittedName>
        <fullName evidence="4">ATPase, AAA-type, core domain protein</fullName>
    </submittedName>
</protein>
<comment type="caution">
    <text evidence="4">The sequence shown here is derived from an EMBL/GenBank/DDBJ whole genome shotgun (WGS) entry which is preliminary data.</text>
</comment>
<dbReference type="Pfam" id="PF00004">
    <property type="entry name" value="AAA"/>
    <property type="match status" value="1"/>
</dbReference>
<keyword evidence="1" id="KW-0547">Nucleotide-binding</keyword>
<dbReference type="GO" id="GO:0005524">
    <property type="term" value="F:ATP binding"/>
    <property type="evidence" value="ECO:0007669"/>
    <property type="project" value="UniProtKB-KW"/>
</dbReference>
<dbReference type="InterPro" id="IPR027417">
    <property type="entry name" value="P-loop_NTPase"/>
</dbReference>
<dbReference type="PANTHER" id="PTHR23077:SF171">
    <property type="entry name" value="NUCLEAR VALOSIN-CONTAINING PROTEIN-LIKE"/>
    <property type="match status" value="1"/>
</dbReference>
<dbReference type="GO" id="GO:0016887">
    <property type="term" value="F:ATP hydrolysis activity"/>
    <property type="evidence" value="ECO:0007669"/>
    <property type="project" value="InterPro"/>
</dbReference>
<feature type="non-terminal residue" evidence="4">
    <location>
        <position position="64"/>
    </location>
</feature>